<dbReference type="Pfam" id="PF13579">
    <property type="entry name" value="Glyco_trans_4_4"/>
    <property type="match status" value="1"/>
</dbReference>
<evidence type="ECO:0000256" key="1">
    <source>
        <dbReference type="SAM" id="MobiDB-lite"/>
    </source>
</evidence>
<dbReference type="Pfam" id="PF13692">
    <property type="entry name" value="Glyco_trans_1_4"/>
    <property type="match status" value="1"/>
</dbReference>
<sequence>MEREALRDLPPEGVEGTDLPPSSVPAPQAALLTRAYPPELIGSAPQCADLAEWLTRSGCETTVFTGLPYYPGNEVFTQYRDFKGGHEVLNGVRVERLRAMIPRKGSAKARIMAEASFLLAGLWARASGRLKTKPLVISLCPSILTVALGCLVRQRDGRHVAIIHDIQSGMAQGLNMVSSGGLVKVMRWCERTVLNRVDLIVVLTDHMADQLRELGVVQDIEVVPIWVDTDRLYPETHVPRVPANDSPATPALPPTAARLLYSGNFGLKQGLGQVLSMAEDLQRRTDDVEIILRGSGAMRATLEDEISARALRRVRVTGLLPPEELRHGLAEGDIHLVPQEPDAAAFAIPSKIFNIMAVGRPFVATAKPHSPLWHLQERSGAFICVPPHDTDAFTQAVLRLVRDVPLRRELGARGRRFVEQHYARSHVLGGLARRLDALYAK</sequence>
<feature type="domain" description="Glycosyltransferase subfamily 4-like N-terminal" evidence="2">
    <location>
        <begin position="42"/>
        <end position="226"/>
    </location>
</feature>
<dbReference type="InterPro" id="IPR050194">
    <property type="entry name" value="Glycosyltransferase_grp1"/>
</dbReference>
<organism evidence="3 4">
    <name type="scientific">Nitrospirillum iridis</name>
    <dbReference type="NCBI Taxonomy" id="765888"/>
    <lineage>
        <taxon>Bacteria</taxon>
        <taxon>Pseudomonadati</taxon>
        <taxon>Pseudomonadota</taxon>
        <taxon>Alphaproteobacteria</taxon>
        <taxon>Rhodospirillales</taxon>
        <taxon>Azospirillaceae</taxon>
        <taxon>Nitrospirillum</taxon>
    </lineage>
</organism>
<gene>
    <name evidence="3" type="ORF">FHS74_002491</name>
</gene>
<dbReference type="PANTHER" id="PTHR45947:SF3">
    <property type="entry name" value="SULFOQUINOVOSYL TRANSFERASE SQD2"/>
    <property type="match status" value="1"/>
</dbReference>
<dbReference type="CDD" id="cd03794">
    <property type="entry name" value="GT4_WbuB-like"/>
    <property type="match status" value="1"/>
</dbReference>
<feature type="compositionally biased region" description="Basic and acidic residues" evidence="1">
    <location>
        <begin position="1"/>
        <end position="10"/>
    </location>
</feature>
<feature type="region of interest" description="Disordered" evidence="1">
    <location>
        <begin position="1"/>
        <end position="24"/>
    </location>
</feature>
<evidence type="ECO:0000313" key="4">
    <source>
        <dbReference type="Proteomes" id="UP000539175"/>
    </source>
</evidence>
<reference evidence="3 4" key="1">
    <citation type="submission" date="2020-08" db="EMBL/GenBank/DDBJ databases">
        <title>Genomic Encyclopedia of Type Strains, Phase IV (KMG-IV): sequencing the most valuable type-strain genomes for metagenomic binning, comparative biology and taxonomic classification.</title>
        <authorList>
            <person name="Goeker M."/>
        </authorList>
    </citation>
    <scope>NUCLEOTIDE SEQUENCE [LARGE SCALE GENOMIC DNA]</scope>
    <source>
        <strain evidence="3 4">DSM 22198</strain>
    </source>
</reference>
<proteinExistence type="predicted"/>
<dbReference type="InterPro" id="IPR028098">
    <property type="entry name" value="Glyco_trans_4-like_N"/>
</dbReference>
<name>A0A7X0B052_9PROT</name>
<dbReference type="GO" id="GO:0016758">
    <property type="term" value="F:hexosyltransferase activity"/>
    <property type="evidence" value="ECO:0007669"/>
    <property type="project" value="TreeGrafter"/>
</dbReference>
<comment type="caution">
    <text evidence="3">The sequence shown here is derived from an EMBL/GenBank/DDBJ whole genome shotgun (WGS) entry which is preliminary data.</text>
</comment>
<dbReference type="Gene3D" id="3.40.50.2000">
    <property type="entry name" value="Glycogen Phosphorylase B"/>
    <property type="match status" value="2"/>
</dbReference>
<protein>
    <submittedName>
        <fullName evidence="3">Colanic acid biosynthesis glycosyl transferase WcaI</fullName>
    </submittedName>
</protein>
<keyword evidence="4" id="KW-1185">Reference proteome</keyword>
<dbReference type="PANTHER" id="PTHR45947">
    <property type="entry name" value="SULFOQUINOVOSYL TRANSFERASE SQD2"/>
    <property type="match status" value="1"/>
</dbReference>
<dbReference type="SUPFAM" id="SSF53756">
    <property type="entry name" value="UDP-Glycosyltransferase/glycogen phosphorylase"/>
    <property type="match status" value="1"/>
</dbReference>
<evidence type="ECO:0000313" key="3">
    <source>
        <dbReference type="EMBL" id="MBB6251931.1"/>
    </source>
</evidence>
<accession>A0A7X0B052</accession>
<dbReference type="RefSeq" id="WP_184800814.1">
    <property type="nucleotide sequence ID" value="NZ_JACIIZ010000006.1"/>
</dbReference>
<dbReference type="AlphaFoldDB" id="A0A7X0B052"/>
<dbReference type="EMBL" id="JACIIZ010000006">
    <property type="protein sequence ID" value="MBB6251931.1"/>
    <property type="molecule type" value="Genomic_DNA"/>
</dbReference>
<evidence type="ECO:0000259" key="2">
    <source>
        <dbReference type="Pfam" id="PF13579"/>
    </source>
</evidence>
<keyword evidence="3" id="KW-0808">Transferase</keyword>
<dbReference type="Proteomes" id="UP000539175">
    <property type="component" value="Unassembled WGS sequence"/>
</dbReference>